<reference evidence="2 3" key="1">
    <citation type="submission" date="2019-03" db="EMBL/GenBank/DDBJ databases">
        <title>First draft genome of Liparis tanakae, snailfish: a comprehensive survey of snailfish specific genes.</title>
        <authorList>
            <person name="Kim W."/>
            <person name="Song I."/>
            <person name="Jeong J.-H."/>
            <person name="Kim D."/>
            <person name="Kim S."/>
            <person name="Ryu S."/>
            <person name="Song J.Y."/>
            <person name="Lee S.K."/>
        </authorList>
    </citation>
    <scope>NUCLEOTIDE SEQUENCE [LARGE SCALE GENOMIC DNA]</scope>
    <source>
        <tissue evidence="2">Muscle</tissue>
    </source>
</reference>
<evidence type="ECO:0000256" key="1">
    <source>
        <dbReference type="SAM" id="MobiDB-lite"/>
    </source>
</evidence>
<organism evidence="2 3">
    <name type="scientific">Liparis tanakae</name>
    <name type="common">Tanaka's snailfish</name>
    <dbReference type="NCBI Taxonomy" id="230148"/>
    <lineage>
        <taxon>Eukaryota</taxon>
        <taxon>Metazoa</taxon>
        <taxon>Chordata</taxon>
        <taxon>Craniata</taxon>
        <taxon>Vertebrata</taxon>
        <taxon>Euteleostomi</taxon>
        <taxon>Actinopterygii</taxon>
        <taxon>Neopterygii</taxon>
        <taxon>Teleostei</taxon>
        <taxon>Neoteleostei</taxon>
        <taxon>Acanthomorphata</taxon>
        <taxon>Eupercaria</taxon>
        <taxon>Perciformes</taxon>
        <taxon>Cottioidei</taxon>
        <taxon>Cottales</taxon>
        <taxon>Liparidae</taxon>
        <taxon>Liparis</taxon>
    </lineage>
</organism>
<sequence length="206" mass="22006">MASGFPAEVAAEEISCIESDSNWNVGLNGRTGPNKAQSDKGIRLSFHRQTRQRAGRPPRLQHDLRHHFPPLSRTGRQWREGGREGGREGAEKLLALPPLVALLELPQPAAPQVLPGDEQAPLVRHHAALPGGVVVGPQEQVLPARLDLGAFARHVLGAHPQQLVAAADAVLALFVDGDDVDARALGQLWGGGEKPGLDHLHGHVIV</sequence>
<gene>
    <name evidence="2" type="ORF">EYF80_030719</name>
</gene>
<dbReference type="EMBL" id="SRLO01000364">
    <property type="protein sequence ID" value="TNN59085.1"/>
    <property type="molecule type" value="Genomic_DNA"/>
</dbReference>
<feature type="compositionally biased region" description="Basic residues" evidence="1">
    <location>
        <begin position="45"/>
        <end position="56"/>
    </location>
</feature>
<feature type="region of interest" description="Disordered" evidence="1">
    <location>
        <begin position="27"/>
        <end position="87"/>
    </location>
</feature>
<dbReference type="AlphaFoldDB" id="A0A4Z2H172"/>
<keyword evidence="3" id="KW-1185">Reference proteome</keyword>
<comment type="caution">
    <text evidence="2">The sequence shown here is derived from an EMBL/GenBank/DDBJ whole genome shotgun (WGS) entry which is preliminary data.</text>
</comment>
<feature type="compositionally biased region" description="Basic and acidic residues" evidence="1">
    <location>
        <begin position="77"/>
        <end position="87"/>
    </location>
</feature>
<accession>A0A4Z2H172</accession>
<dbReference type="Proteomes" id="UP000314294">
    <property type="component" value="Unassembled WGS sequence"/>
</dbReference>
<evidence type="ECO:0000313" key="3">
    <source>
        <dbReference type="Proteomes" id="UP000314294"/>
    </source>
</evidence>
<evidence type="ECO:0000313" key="2">
    <source>
        <dbReference type="EMBL" id="TNN59085.1"/>
    </source>
</evidence>
<protein>
    <submittedName>
        <fullName evidence="2">Uncharacterized protein</fullName>
    </submittedName>
</protein>
<proteinExistence type="predicted"/>
<name>A0A4Z2H172_9TELE</name>